<evidence type="ECO:0000313" key="3">
    <source>
        <dbReference type="Proteomes" id="UP000590811"/>
    </source>
</evidence>
<dbReference type="AlphaFoldDB" id="A0A839PTM5"/>
<accession>A0A839PTM5</accession>
<dbReference type="InterPro" id="IPR006059">
    <property type="entry name" value="SBP"/>
</dbReference>
<reference evidence="2 3" key="1">
    <citation type="submission" date="2020-08" db="EMBL/GenBank/DDBJ databases">
        <title>Genomic Encyclopedia of Type Strains, Phase IV (KMG-V): Genome sequencing to study the core and pangenomes of soil and plant-associated prokaryotes.</title>
        <authorList>
            <person name="Whitman W."/>
        </authorList>
    </citation>
    <scope>NUCLEOTIDE SEQUENCE [LARGE SCALE GENOMIC DNA]</scope>
    <source>
        <strain evidence="2 3">B3ACCR2</strain>
    </source>
</reference>
<sequence>MTARPTPRATPSHRRPGRRPLALALAVAATVTAGACGAGSEVGASPSASAVACEITAPTSATTVNILAYNSAATDPFTNVLTSACRSDTLTLNHPATDLTGQKQRAVQSLSGSSASYDLVEQFGTVYPLYADRGWTVPLDDYMTKYSSTFALDKLDPTLLAAHSYDGKQFGLPTYWSVNQLVYRKDVFDKLGLKPPTTFEEMRQAAKKIQDAGEIRYPLAIPMAPANDIQGLFGQTIRSLGGDYFEAGKPVPAIDTAAGREAVTELKSLLPYMSPQTLSFSSPEVTTQLQTGQAAMGMLVTGRLSPLVDAAKSPQAGNFAFATPPAVKSGGKPLSFVSVDGFAVAKNSKVDPDLLFQLAAVATSEQAGRSALPDALPARLDLIDTSAIPFAANAQEVLATGPKPLNPVPYMADVYSVIGAPIGDAVSGKQSVEAALAEAQSTAVEAIANAGYAQ</sequence>
<dbReference type="Pfam" id="PF01547">
    <property type="entry name" value="SBP_bac_1"/>
    <property type="match status" value="1"/>
</dbReference>
<organism evidence="2 3">
    <name type="scientific">Terracoccus luteus</name>
    <dbReference type="NCBI Taxonomy" id="53356"/>
    <lineage>
        <taxon>Bacteria</taxon>
        <taxon>Bacillati</taxon>
        <taxon>Actinomycetota</taxon>
        <taxon>Actinomycetes</taxon>
        <taxon>Micrococcales</taxon>
        <taxon>Intrasporangiaceae</taxon>
        <taxon>Terracoccus</taxon>
    </lineage>
</organism>
<dbReference type="RefSeq" id="WP_184509153.1">
    <property type="nucleotide sequence ID" value="NZ_JACHVT010000003.1"/>
</dbReference>
<feature type="signal peptide" evidence="1">
    <location>
        <begin position="1"/>
        <end position="35"/>
    </location>
</feature>
<dbReference type="InterPro" id="IPR050490">
    <property type="entry name" value="Bact_solute-bd_prot1"/>
</dbReference>
<proteinExistence type="predicted"/>
<dbReference type="SUPFAM" id="SSF53850">
    <property type="entry name" value="Periplasmic binding protein-like II"/>
    <property type="match status" value="1"/>
</dbReference>
<dbReference type="Gene3D" id="3.40.190.10">
    <property type="entry name" value="Periplasmic binding protein-like II"/>
    <property type="match status" value="2"/>
</dbReference>
<evidence type="ECO:0000256" key="1">
    <source>
        <dbReference type="SAM" id="SignalP"/>
    </source>
</evidence>
<dbReference type="PANTHER" id="PTHR43649">
    <property type="entry name" value="ARABINOSE-BINDING PROTEIN-RELATED"/>
    <property type="match status" value="1"/>
</dbReference>
<dbReference type="EMBL" id="JACHVT010000003">
    <property type="protein sequence ID" value="MBB2986114.1"/>
    <property type="molecule type" value="Genomic_DNA"/>
</dbReference>
<dbReference type="CDD" id="cd13585">
    <property type="entry name" value="PBP2_TMBP_like"/>
    <property type="match status" value="1"/>
</dbReference>
<keyword evidence="1" id="KW-0732">Signal</keyword>
<evidence type="ECO:0000313" key="2">
    <source>
        <dbReference type="EMBL" id="MBB2986114.1"/>
    </source>
</evidence>
<name>A0A839PTM5_9MICO</name>
<dbReference type="PANTHER" id="PTHR43649:SF12">
    <property type="entry name" value="DIACETYLCHITOBIOSE BINDING PROTEIN DASA"/>
    <property type="match status" value="1"/>
</dbReference>
<feature type="chain" id="PRO_5039085112" evidence="1">
    <location>
        <begin position="36"/>
        <end position="454"/>
    </location>
</feature>
<protein>
    <submittedName>
        <fullName evidence="2">Sorbitol/mannitol transport system substrate-binding protein</fullName>
    </submittedName>
</protein>
<gene>
    <name evidence="2" type="ORF">FHW14_001268</name>
</gene>
<comment type="caution">
    <text evidence="2">The sequence shown here is derived from an EMBL/GenBank/DDBJ whole genome shotgun (WGS) entry which is preliminary data.</text>
</comment>
<dbReference type="Proteomes" id="UP000590811">
    <property type="component" value="Unassembled WGS sequence"/>
</dbReference>